<dbReference type="SUPFAM" id="SSF50475">
    <property type="entry name" value="FMN-binding split barrel"/>
    <property type="match status" value="1"/>
</dbReference>
<dbReference type="Proteomes" id="UP000255355">
    <property type="component" value="Unassembled WGS sequence"/>
</dbReference>
<sequence>MSKDEQPEITSYDDPNAPWNQLHTDEDVANWNGPVIEEFRANAGKVGGAYEGSTMLLLTTIGAKSGKQHVVPLGALYRDETLWISSFIEDRYPAWWYNAKANPEVVIELGGATYRGRARVLEGDAYDEFAEWALANNPLLADFQSKTARPMPFVTLELGEQI</sequence>
<dbReference type="GO" id="GO:0005886">
    <property type="term" value="C:plasma membrane"/>
    <property type="evidence" value="ECO:0007669"/>
    <property type="project" value="TreeGrafter"/>
</dbReference>
<dbReference type="AlphaFoldDB" id="A0A370GGK6"/>
<evidence type="ECO:0000256" key="2">
    <source>
        <dbReference type="ARBA" id="ARBA00049106"/>
    </source>
</evidence>
<dbReference type="Gene3D" id="2.30.110.10">
    <property type="entry name" value="Electron Transport, Fmn-binding Protein, Chain A"/>
    <property type="match status" value="1"/>
</dbReference>
<evidence type="ECO:0000256" key="3">
    <source>
        <dbReference type="SAM" id="MobiDB-lite"/>
    </source>
</evidence>
<dbReference type="GO" id="GO:0070967">
    <property type="term" value="F:coenzyme F420 binding"/>
    <property type="evidence" value="ECO:0007669"/>
    <property type="project" value="TreeGrafter"/>
</dbReference>
<dbReference type="OrthoDB" id="8225825at2"/>
<dbReference type="STRING" id="1210089.GCA_001613165_07130"/>
<dbReference type="InterPro" id="IPR012349">
    <property type="entry name" value="Split_barrel_FMN-bd"/>
</dbReference>
<evidence type="ECO:0000313" key="5">
    <source>
        <dbReference type="Proteomes" id="UP000255355"/>
    </source>
</evidence>
<protein>
    <submittedName>
        <fullName evidence="4">Deazaflavin-dependent oxidoreductase (Nitroreductase family)</fullName>
    </submittedName>
</protein>
<reference evidence="4 5" key="1">
    <citation type="submission" date="2018-07" db="EMBL/GenBank/DDBJ databases">
        <title>Genomic Encyclopedia of Type Strains, Phase IV (KMG-IV): sequencing the most valuable type-strain genomes for metagenomic binning, comparative biology and taxonomic classification.</title>
        <authorList>
            <person name="Goeker M."/>
        </authorList>
    </citation>
    <scope>NUCLEOTIDE SEQUENCE [LARGE SCALE GENOMIC DNA]</scope>
    <source>
        <strain evidence="4 5">DSM 44952</strain>
    </source>
</reference>
<evidence type="ECO:0000256" key="1">
    <source>
        <dbReference type="ARBA" id="ARBA00008710"/>
    </source>
</evidence>
<dbReference type="NCBIfam" id="TIGR00026">
    <property type="entry name" value="hi_GC_TIGR00026"/>
    <property type="match status" value="1"/>
</dbReference>
<dbReference type="PANTHER" id="PTHR39428">
    <property type="entry name" value="F420H(2)-DEPENDENT QUINONE REDUCTASE RV1261C"/>
    <property type="match status" value="1"/>
</dbReference>
<comment type="catalytic activity">
    <reaction evidence="2">
        <text>oxidized coenzyme F420-(gamma-L-Glu)(n) + a quinol + H(+) = reduced coenzyme F420-(gamma-L-Glu)(n) + a quinone</text>
        <dbReference type="Rhea" id="RHEA:39663"/>
        <dbReference type="Rhea" id="RHEA-COMP:12939"/>
        <dbReference type="Rhea" id="RHEA-COMP:14378"/>
        <dbReference type="ChEBI" id="CHEBI:15378"/>
        <dbReference type="ChEBI" id="CHEBI:24646"/>
        <dbReference type="ChEBI" id="CHEBI:132124"/>
        <dbReference type="ChEBI" id="CHEBI:133980"/>
        <dbReference type="ChEBI" id="CHEBI:139511"/>
    </reaction>
</comment>
<dbReference type="RefSeq" id="WP_068030351.1">
    <property type="nucleotide sequence ID" value="NZ_QQAZ01000027.1"/>
</dbReference>
<gene>
    <name evidence="4" type="ORF">DFR68_12721</name>
</gene>
<dbReference type="Pfam" id="PF04075">
    <property type="entry name" value="F420H2_quin_red"/>
    <property type="match status" value="1"/>
</dbReference>
<organism evidence="4 5">
    <name type="scientific">Nocardia mexicana</name>
    <dbReference type="NCBI Taxonomy" id="279262"/>
    <lineage>
        <taxon>Bacteria</taxon>
        <taxon>Bacillati</taxon>
        <taxon>Actinomycetota</taxon>
        <taxon>Actinomycetes</taxon>
        <taxon>Mycobacteriales</taxon>
        <taxon>Nocardiaceae</taxon>
        <taxon>Nocardia</taxon>
    </lineage>
</organism>
<accession>A0A370GGK6</accession>
<comment type="caution">
    <text evidence="4">The sequence shown here is derived from an EMBL/GenBank/DDBJ whole genome shotgun (WGS) entry which is preliminary data.</text>
</comment>
<comment type="similarity">
    <text evidence="1">Belongs to the F420H(2)-dependent quinone reductase family.</text>
</comment>
<keyword evidence="5" id="KW-1185">Reference proteome</keyword>
<feature type="region of interest" description="Disordered" evidence="3">
    <location>
        <begin position="1"/>
        <end position="22"/>
    </location>
</feature>
<name>A0A370GGK6_9NOCA</name>
<dbReference type="EMBL" id="QQAZ01000027">
    <property type="protein sequence ID" value="RDI42366.1"/>
    <property type="molecule type" value="Genomic_DNA"/>
</dbReference>
<proteinExistence type="inferred from homology"/>
<evidence type="ECO:0000313" key="4">
    <source>
        <dbReference type="EMBL" id="RDI42366.1"/>
    </source>
</evidence>
<dbReference type="PANTHER" id="PTHR39428:SF1">
    <property type="entry name" value="F420H(2)-DEPENDENT QUINONE REDUCTASE RV1261C"/>
    <property type="match status" value="1"/>
</dbReference>
<dbReference type="GO" id="GO:0016491">
    <property type="term" value="F:oxidoreductase activity"/>
    <property type="evidence" value="ECO:0007669"/>
    <property type="project" value="InterPro"/>
</dbReference>
<dbReference type="InterPro" id="IPR004378">
    <property type="entry name" value="F420H2_quin_Rdtase"/>
</dbReference>